<evidence type="ECO:0000313" key="1">
    <source>
        <dbReference type="EMBL" id="KAJ8957247.1"/>
    </source>
</evidence>
<name>A0AAV8Z166_9CUCU</name>
<dbReference type="Gene3D" id="3.40.50.2300">
    <property type="match status" value="1"/>
</dbReference>
<accession>A0AAV8Z166</accession>
<protein>
    <submittedName>
        <fullName evidence="1">Uncharacterized protein</fullName>
    </submittedName>
</protein>
<gene>
    <name evidence="1" type="ORF">NQ318_007811</name>
</gene>
<reference evidence="1" key="1">
    <citation type="journal article" date="2023" name="Insect Mol. Biol.">
        <title>Genome sequencing provides insights into the evolution of gene families encoding plant cell wall-degrading enzymes in longhorned beetles.</title>
        <authorList>
            <person name="Shin N.R."/>
            <person name="Okamura Y."/>
            <person name="Kirsch R."/>
            <person name="Pauchet Y."/>
        </authorList>
    </citation>
    <scope>NUCLEOTIDE SEQUENCE</scope>
    <source>
        <strain evidence="1">AMC_N1</strain>
    </source>
</reference>
<comment type="caution">
    <text evidence="1">The sequence shown here is derived from an EMBL/GenBank/DDBJ whole genome shotgun (WGS) entry which is preliminary data.</text>
</comment>
<evidence type="ECO:0000313" key="2">
    <source>
        <dbReference type="Proteomes" id="UP001162162"/>
    </source>
</evidence>
<dbReference type="AlphaFoldDB" id="A0AAV8Z166"/>
<keyword evidence="2" id="KW-1185">Reference proteome</keyword>
<proteinExistence type="predicted"/>
<dbReference type="EMBL" id="JAPWTK010000024">
    <property type="protein sequence ID" value="KAJ8957247.1"/>
    <property type="molecule type" value="Genomic_DNA"/>
</dbReference>
<sequence length="316" mass="36342">MANPKWRSKILIFSELKIEKRHRCSIISYYVVMDYCPQCTMATIGNELIAAIIIDREFVGDEFETIKTDLENYLVYAKREILKHGGVNHYFYPWTAINVRRDLTAVLSIASCSDTWRLFRSAEDENILHMAISETDCPRLPRDRAITIPLIKRGDDVPQLILDLRTFGIYKWKSVVIIYDNTLIVLLTAVKDRDMTTRVIKSITKQSDSDDKLSGISLIKLENNISKANLKSLLATIHTNTVGGNFLVIVSYDLVETVMEYAKELELVNIRNQWLYVISDTDYNYHDMSSFTKLLREGDNVAFVYNTTIPSDTCKL</sequence>
<organism evidence="1 2">
    <name type="scientific">Aromia moschata</name>
    <dbReference type="NCBI Taxonomy" id="1265417"/>
    <lineage>
        <taxon>Eukaryota</taxon>
        <taxon>Metazoa</taxon>
        <taxon>Ecdysozoa</taxon>
        <taxon>Arthropoda</taxon>
        <taxon>Hexapoda</taxon>
        <taxon>Insecta</taxon>
        <taxon>Pterygota</taxon>
        <taxon>Neoptera</taxon>
        <taxon>Endopterygota</taxon>
        <taxon>Coleoptera</taxon>
        <taxon>Polyphaga</taxon>
        <taxon>Cucujiformia</taxon>
        <taxon>Chrysomeloidea</taxon>
        <taxon>Cerambycidae</taxon>
        <taxon>Cerambycinae</taxon>
        <taxon>Callichromatini</taxon>
        <taxon>Aromia</taxon>
    </lineage>
</organism>
<dbReference type="Proteomes" id="UP001162162">
    <property type="component" value="Unassembled WGS sequence"/>
</dbReference>